<sequence>MSTVNSGIPGHDEDADEAQTAPSYEPSKIRSAWVSIGRRRPPNGTIKRHVHREDWRECHEHPIWEREYRCSAEIALELDVASTVLSLESDDWCSGSVNIVQSRDEGEIVRVIVKVGYHYEEALTQVSLFLLERTEGESGVGIFGSWWMELGLDKYTIEFDLTVVLPAGKHGKALCIKKFETDTPQFSYNLESFPDGVIFENISLKTERPITAGRIITDVGSSESSDAPIKGTFVTATALKLKTSNASINAEIKPLNAESAPATKLEVATTEKPITASVLLESQTASGTGGSFNISTTTSNSTSSLELYPSPISSHLGCPTTLTSGGPAPGQRDTMFGETVTQGQPAEQLPQMTGATGVGPEARG</sequence>
<dbReference type="EMBL" id="MU266526">
    <property type="protein sequence ID" value="KAH7921449.1"/>
    <property type="molecule type" value="Genomic_DNA"/>
</dbReference>
<organism evidence="1 2">
    <name type="scientific">Leucogyrophana mollusca</name>
    <dbReference type="NCBI Taxonomy" id="85980"/>
    <lineage>
        <taxon>Eukaryota</taxon>
        <taxon>Fungi</taxon>
        <taxon>Dikarya</taxon>
        <taxon>Basidiomycota</taxon>
        <taxon>Agaricomycotina</taxon>
        <taxon>Agaricomycetes</taxon>
        <taxon>Agaricomycetidae</taxon>
        <taxon>Boletales</taxon>
        <taxon>Boletales incertae sedis</taxon>
        <taxon>Leucogyrophana</taxon>
    </lineage>
</organism>
<dbReference type="Proteomes" id="UP000790709">
    <property type="component" value="Unassembled WGS sequence"/>
</dbReference>
<keyword evidence="2" id="KW-1185">Reference proteome</keyword>
<evidence type="ECO:0000313" key="1">
    <source>
        <dbReference type="EMBL" id="KAH7921449.1"/>
    </source>
</evidence>
<protein>
    <submittedName>
        <fullName evidence="1">Uncharacterized protein</fullName>
    </submittedName>
</protein>
<accession>A0ACB8B7B3</accession>
<evidence type="ECO:0000313" key="2">
    <source>
        <dbReference type="Proteomes" id="UP000790709"/>
    </source>
</evidence>
<proteinExistence type="predicted"/>
<comment type="caution">
    <text evidence="1">The sequence shown here is derived from an EMBL/GenBank/DDBJ whole genome shotgun (WGS) entry which is preliminary data.</text>
</comment>
<reference evidence="1" key="1">
    <citation type="journal article" date="2021" name="New Phytol.">
        <title>Evolutionary innovations through gain and loss of genes in the ectomycorrhizal Boletales.</title>
        <authorList>
            <person name="Wu G."/>
            <person name="Miyauchi S."/>
            <person name="Morin E."/>
            <person name="Kuo A."/>
            <person name="Drula E."/>
            <person name="Varga T."/>
            <person name="Kohler A."/>
            <person name="Feng B."/>
            <person name="Cao Y."/>
            <person name="Lipzen A."/>
            <person name="Daum C."/>
            <person name="Hundley H."/>
            <person name="Pangilinan J."/>
            <person name="Johnson J."/>
            <person name="Barry K."/>
            <person name="LaButti K."/>
            <person name="Ng V."/>
            <person name="Ahrendt S."/>
            <person name="Min B."/>
            <person name="Choi I.G."/>
            <person name="Park H."/>
            <person name="Plett J.M."/>
            <person name="Magnuson J."/>
            <person name="Spatafora J.W."/>
            <person name="Nagy L.G."/>
            <person name="Henrissat B."/>
            <person name="Grigoriev I.V."/>
            <person name="Yang Z.L."/>
            <person name="Xu J."/>
            <person name="Martin F.M."/>
        </authorList>
    </citation>
    <scope>NUCLEOTIDE SEQUENCE</scope>
    <source>
        <strain evidence="1">KUC20120723A-06</strain>
    </source>
</reference>
<gene>
    <name evidence="1" type="ORF">BV22DRAFT_1049626</name>
</gene>
<name>A0ACB8B7B3_9AGAM</name>